<organism evidence="1 2">
    <name type="scientific">Ferviditalea candida</name>
    <dbReference type="NCBI Taxonomy" id="3108399"/>
    <lineage>
        <taxon>Bacteria</taxon>
        <taxon>Bacillati</taxon>
        <taxon>Bacillota</taxon>
        <taxon>Bacilli</taxon>
        <taxon>Bacillales</taxon>
        <taxon>Paenibacillaceae</taxon>
        <taxon>Ferviditalea</taxon>
    </lineage>
</organism>
<dbReference type="EMBL" id="JAYJLD010000001">
    <property type="protein sequence ID" value="MEB3100074.1"/>
    <property type="molecule type" value="Genomic_DNA"/>
</dbReference>
<dbReference type="Proteomes" id="UP001310386">
    <property type="component" value="Unassembled WGS sequence"/>
</dbReference>
<proteinExistence type="predicted"/>
<reference evidence="1" key="1">
    <citation type="submission" date="2023-12" db="EMBL/GenBank/DDBJ databases">
        <title>Fervidustalea candida gen. nov., sp. nov., a novel member of the family Paenibacillaceae isolated from a geothermal area.</title>
        <authorList>
            <person name="Li W.-J."/>
            <person name="Jiao J.-Y."/>
            <person name="Chen Y."/>
        </authorList>
    </citation>
    <scope>NUCLEOTIDE SEQUENCE</scope>
    <source>
        <strain evidence="1">SYSU GA230002</strain>
    </source>
</reference>
<gene>
    <name evidence="1" type="ORF">VF724_00130</name>
</gene>
<protein>
    <submittedName>
        <fullName evidence="1">DUF2642 domain-containing protein</fullName>
    </submittedName>
</protein>
<evidence type="ECO:0000313" key="2">
    <source>
        <dbReference type="Proteomes" id="UP001310386"/>
    </source>
</evidence>
<name>A0ABU5ZC51_9BACL</name>
<accession>A0ABU5ZC51</accession>
<dbReference type="RefSeq" id="WP_371752189.1">
    <property type="nucleotide sequence ID" value="NZ_JAYJLD010000001.1"/>
</dbReference>
<sequence>MQDFHSLIGTQIEFEVSGRPNPVKGILVDFGSDILVIYNGQFLYLPIIHMQSMKISLNSNSEITETPEAPFENQIEKISYRKILMNAKGIFVELYVTGDQSIHGYITSIMNDYFIFHTPVYRTLIVHLHHLKYLIPYNVNVTPYSLTQESFPFKPADMTLARTFEQQLKKVEGKFIVLDLGRDDNRIGLLKKMENNMIELITANGRSVYIHLDHIKTVHQP</sequence>
<evidence type="ECO:0000313" key="1">
    <source>
        <dbReference type="EMBL" id="MEB3100074.1"/>
    </source>
</evidence>
<keyword evidence="2" id="KW-1185">Reference proteome</keyword>
<comment type="caution">
    <text evidence="1">The sequence shown here is derived from an EMBL/GenBank/DDBJ whole genome shotgun (WGS) entry which is preliminary data.</text>
</comment>